<evidence type="ECO:0000256" key="2">
    <source>
        <dbReference type="ARBA" id="ARBA00022692"/>
    </source>
</evidence>
<name>V2TQR6_9GAMM</name>
<keyword evidence="2 5" id="KW-0812">Transmembrane</keyword>
<organism evidence="6 7">
    <name type="scientific">Acinetobacter nectaris CIP 110549</name>
    <dbReference type="NCBI Taxonomy" id="1392540"/>
    <lineage>
        <taxon>Bacteria</taxon>
        <taxon>Pseudomonadati</taxon>
        <taxon>Pseudomonadota</taxon>
        <taxon>Gammaproteobacteria</taxon>
        <taxon>Moraxellales</taxon>
        <taxon>Moraxellaceae</taxon>
        <taxon>Acinetobacter</taxon>
    </lineage>
</organism>
<dbReference type="OrthoDB" id="6695501at2"/>
<gene>
    <name evidence="6" type="ORF">P256_01884</name>
</gene>
<keyword evidence="4 5" id="KW-0472">Membrane</keyword>
<keyword evidence="3 5" id="KW-1133">Transmembrane helix</keyword>
<evidence type="ECO:0000313" key="6">
    <source>
        <dbReference type="EMBL" id="ESK38350.1"/>
    </source>
</evidence>
<evidence type="ECO:0000256" key="3">
    <source>
        <dbReference type="ARBA" id="ARBA00022989"/>
    </source>
</evidence>
<evidence type="ECO:0000256" key="5">
    <source>
        <dbReference type="SAM" id="Phobius"/>
    </source>
</evidence>
<dbReference type="Pfam" id="PF07869">
    <property type="entry name" value="DUF1656"/>
    <property type="match status" value="1"/>
</dbReference>
<comment type="caution">
    <text evidence="6">The sequence shown here is derived from an EMBL/GenBank/DDBJ whole genome shotgun (WGS) entry which is preliminary data.</text>
</comment>
<reference evidence="6 7" key="1">
    <citation type="submission" date="2013-10" db="EMBL/GenBank/DDBJ databases">
        <title>The Genome Sequence of Acinetobacter nectaris CIP 110549.</title>
        <authorList>
            <consortium name="The Broad Institute Genomics Platform"/>
            <consortium name="The Broad Institute Genome Sequencing Center for Infectious Disease"/>
            <person name="Cerqueira G."/>
            <person name="Feldgarden M."/>
            <person name="Courvalin P."/>
            <person name="Grillot-Courvalin C."/>
            <person name="Clermont D."/>
            <person name="Rocha E."/>
            <person name="Yoon E.-J."/>
            <person name="Nemec A."/>
            <person name="Young S.K."/>
            <person name="Zeng Q."/>
            <person name="Gargeya S."/>
            <person name="Fitzgerald M."/>
            <person name="Abouelleil A."/>
            <person name="Alvarado L."/>
            <person name="Berlin A.M."/>
            <person name="Chapman S.B."/>
            <person name="Gainer-Dewar J."/>
            <person name="Goldberg J."/>
            <person name="Gnerre S."/>
            <person name="Griggs A."/>
            <person name="Gujja S."/>
            <person name="Hansen M."/>
            <person name="Howarth C."/>
            <person name="Imamovic A."/>
            <person name="Ireland A."/>
            <person name="Larimer J."/>
            <person name="McCowan C."/>
            <person name="Murphy C."/>
            <person name="Pearson M."/>
            <person name="Poon T.W."/>
            <person name="Priest M."/>
            <person name="Roberts A."/>
            <person name="Saif S."/>
            <person name="Shea T."/>
            <person name="Sykes S."/>
            <person name="Wortman J."/>
            <person name="Nusbaum C."/>
            <person name="Birren B."/>
        </authorList>
    </citation>
    <scope>NUCLEOTIDE SEQUENCE [LARGE SCALE GENOMIC DNA]</scope>
    <source>
        <strain evidence="6 7">CIP 110549</strain>
    </source>
</reference>
<keyword evidence="1" id="KW-1003">Cell membrane</keyword>
<dbReference type="AlphaFoldDB" id="V2TQR6"/>
<dbReference type="PATRIC" id="fig|1392540.3.peg.1818"/>
<dbReference type="HOGENOM" id="CLU_188292_1_0_6"/>
<keyword evidence="7" id="KW-1185">Reference proteome</keyword>
<evidence type="ECO:0000313" key="7">
    <source>
        <dbReference type="Proteomes" id="UP000023785"/>
    </source>
</evidence>
<evidence type="ECO:0000256" key="4">
    <source>
        <dbReference type="ARBA" id="ARBA00023136"/>
    </source>
</evidence>
<feature type="transmembrane region" description="Helical" evidence="5">
    <location>
        <begin position="6"/>
        <end position="28"/>
    </location>
</feature>
<proteinExistence type="predicted"/>
<dbReference type="RefSeq" id="WP_023273507.1">
    <property type="nucleotide sequence ID" value="NZ_KI530734.1"/>
</dbReference>
<dbReference type="InterPro" id="IPR012451">
    <property type="entry name" value="DUF1656"/>
</dbReference>
<dbReference type="Proteomes" id="UP000023785">
    <property type="component" value="Unassembled WGS sequence"/>
</dbReference>
<feature type="transmembrane region" description="Helical" evidence="5">
    <location>
        <begin position="40"/>
        <end position="67"/>
    </location>
</feature>
<evidence type="ECO:0000256" key="1">
    <source>
        <dbReference type="ARBA" id="ARBA00022475"/>
    </source>
</evidence>
<dbReference type="STRING" id="1392540.P256_01884"/>
<evidence type="ECO:0008006" key="8">
    <source>
        <dbReference type="Google" id="ProtNLM"/>
    </source>
</evidence>
<accession>V2TQR6</accession>
<protein>
    <recommendedName>
        <fullName evidence="8">DUF1656 domain-containing protein</fullName>
    </recommendedName>
</protein>
<sequence>MSDFDIYGVFVPSFLVQAILAYILFLCVGKITDKLIRDGWVAFSGLFNLCLYLLCLLGIHQAFVWFIV</sequence>
<dbReference type="EMBL" id="AYER01000007">
    <property type="protein sequence ID" value="ESK38350.1"/>
    <property type="molecule type" value="Genomic_DNA"/>
</dbReference>